<comment type="function">
    <text evidence="12">Electron transfer subunit of the periplasmic nitrate reductase complex NapAB.</text>
</comment>
<evidence type="ECO:0000256" key="3">
    <source>
        <dbReference type="ARBA" id="ARBA00013773"/>
    </source>
</evidence>
<evidence type="ECO:0000313" key="16">
    <source>
        <dbReference type="Proteomes" id="UP001595555"/>
    </source>
</evidence>
<name>A0ABV7F9N0_9GAMM</name>
<evidence type="ECO:0000256" key="13">
    <source>
        <dbReference type="SAM" id="MobiDB-lite"/>
    </source>
</evidence>
<dbReference type="InterPro" id="IPR005591">
    <property type="entry name" value="NapB"/>
</dbReference>
<evidence type="ECO:0000313" key="15">
    <source>
        <dbReference type="EMBL" id="MFC3114117.1"/>
    </source>
</evidence>
<dbReference type="Gene3D" id="1.10.1130.10">
    <property type="entry name" value="Flavocytochrome C3, Chain A"/>
    <property type="match status" value="1"/>
</dbReference>
<keyword evidence="7 14" id="KW-0732">Signal</keyword>
<keyword evidence="8 12" id="KW-0574">Periplasm</keyword>
<proteinExistence type="inferred from homology"/>
<feature type="chain" id="PRO_5047499450" description="Periplasmic nitrate reductase, electron transfer subunit" evidence="14">
    <location>
        <begin position="25"/>
        <end position="175"/>
    </location>
</feature>
<keyword evidence="9 12" id="KW-0249">Electron transport</keyword>
<dbReference type="Proteomes" id="UP001595555">
    <property type="component" value="Unassembled WGS sequence"/>
</dbReference>
<keyword evidence="4 12" id="KW-0813">Transport</keyword>
<dbReference type="PANTHER" id="PTHR38604:SF1">
    <property type="entry name" value="PERIPLASMIC NITRATE REDUCTASE, ELECTRON TRANSFER SUBUNIT"/>
    <property type="match status" value="1"/>
</dbReference>
<evidence type="ECO:0000256" key="11">
    <source>
        <dbReference type="ARBA" id="ARBA00031832"/>
    </source>
</evidence>
<comment type="subunit">
    <text evidence="12">Component of the periplasmic nitrate reductase NapAB complex composed of NapA and NapB.</text>
</comment>
<keyword evidence="16" id="KW-1185">Reference proteome</keyword>
<keyword evidence="6" id="KW-0479">Metal-binding</keyword>
<evidence type="ECO:0000256" key="10">
    <source>
        <dbReference type="ARBA" id="ARBA00023004"/>
    </source>
</evidence>
<comment type="subcellular location">
    <subcellularLocation>
        <location evidence="1 12">Periplasm</location>
    </subcellularLocation>
</comment>
<evidence type="ECO:0000256" key="6">
    <source>
        <dbReference type="ARBA" id="ARBA00022723"/>
    </source>
</evidence>
<evidence type="ECO:0000256" key="5">
    <source>
        <dbReference type="ARBA" id="ARBA00022617"/>
    </source>
</evidence>
<evidence type="ECO:0000256" key="9">
    <source>
        <dbReference type="ARBA" id="ARBA00022982"/>
    </source>
</evidence>
<evidence type="ECO:0000256" key="7">
    <source>
        <dbReference type="ARBA" id="ARBA00022729"/>
    </source>
</evidence>
<organism evidence="15 16">
    <name type="scientific">Cellvibrio fontiphilus</name>
    <dbReference type="NCBI Taxonomy" id="1815559"/>
    <lineage>
        <taxon>Bacteria</taxon>
        <taxon>Pseudomonadati</taxon>
        <taxon>Pseudomonadota</taxon>
        <taxon>Gammaproteobacteria</taxon>
        <taxon>Cellvibrionales</taxon>
        <taxon>Cellvibrionaceae</taxon>
        <taxon>Cellvibrio</taxon>
    </lineage>
</organism>
<evidence type="ECO:0000256" key="14">
    <source>
        <dbReference type="SAM" id="SignalP"/>
    </source>
</evidence>
<evidence type="ECO:0000256" key="1">
    <source>
        <dbReference type="ARBA" id="ARBA00004418"/>
    </source>
</evidence>
<dbReference type="Pfam" id="PF03892">
    <property type="entry name" value="NapB"/>
    <property type="match status" value="1"/>
</dbReference>
<comment type="caution">
    <text evidence="15">The sequence shown here is derived from an EMBL/GenBank/DDBJ whole genome shotgun (WGS) entry which is preliminary data.</text>
</comment>
<reference evidence="16" key="1">
    <citation type="journal article" date="2019" name="Int. J. Syst. Evol. Microbiol.">
        <title>The Global Catalogue of Microorganisms (GCM) 10K type strain sequencing project: providing services to taxonomists for standard genome sequencing and annotation.</title>
        <authorList>
            <consortium name="The Broad Institute Genomics Platform"/>
            <consortium name="The Broad Institute Genome Sequencing Center for Infectious Disease"/>
            <person name="Wu L."/>
            <person name="Ma J."/>
        </authorList>
    </citation>
    <scope>NUCLEOTIDE SEQUENCE [LARGE SCALE GENOMIC DNA]</scope>
    <source>
        <strain evidence="16">KCTC 52237</strain>
    </source>
</reference>
<dbReference type="EMBL" id="JBHRTF010000001">
    <property type="protein sequence ID" value="MFC3114117.1"/>
    <property type="molecule type" value="Genomic_DNA"/>
</dbReference>
<gene>
    <name evidence="15" type="ORF">ACFODX_01015</name>
</gene>
<accession>A0ABV7F9N0</accession>
<evidence type="ECO:0000256" key="12">
    <source>
        <dbReference type="PIRNR" id="PIRNR006105"/>
    </source>
</evidence>
<keyword evidence="5" id="KW-0349">Heme</keyword>
<evidence type="ECO:0000256" key="8">
    <source>
        <dbReference type="ARBA" id="ARBA00022764"/>
    </source>
</evidence>
<feature type="region of interest" description="Disordered" evidence="13">
    <location>
        <begin position="43"/>
        <end position="63"/>
    </location>
</feature>
<feature type="signal peptide" evidence="14">
    <location>
        <begin position="1"/>
        <end position="24"/>
    </location>
</feature>
<dbReference type="PIRSF" id="PIRSF006105">
    <property type="entry name" value="NapB"/>
    <property type="match status" value="1"/>
</dbReference>
<evidence type="ECO:0000256" key="4">
    <source>
        <dbReference type="ARBA" id="ARBA00022448"/>
    </source>
</evidence>
<dbReference type="SUPFAM" id="SSF48695">
    <property type="entry name" value="Multiheme cytochromes"/>
    <property type="match status" value="1"/>
</dbReference>
<comment type="similarity">
    <text evidence="2 12">Belongs to the NapB family.</text>
</comment>
<keyword evidence="10" id="KW-0408">Iron</keyword>
<sequence>MKKTILLAAALVSATFITSLQLQAQDVKEQDVKAIPLEGAKANLDAPAPDGIRPGGTLSQELPAPKIPRQRISAAPANRNYPEQPPMIPHNIRGYQIDKNFNMCLSCHSRSASPQTGATMVSITHYYDRDGQALAAVSPRRYFCLQCHLPQHDVKPTRANNFQSIDSMLQQPAAE</sequence>
<dbReference type="PANTHER" id="PTHR38604">
    <property type="entry name" value="PERIPLASMIC NITRATE REDUCTASE, ELECTRON TRANSFER SUBUNIT"/>
    <property type="match status" value="1"/>
</dbReference>
<evidence type="ECO:0000256" key="2">
    <source>
        <dbReference type="ARBA" id="ARBA00007368"/>
    </source>
</evidence>
<dbReference type="InterPro" id="IPR036280">
    <property type="entry name" value="Multihaem_cyt_sf"/>
</dbReference>
<protein>
    <recommendedName>
        <fullName evidence="3 12">Periplasmic nitrate reductase, electron transfer subunit</fullName>
    </recommendedName>
    <alternativeName>
        <fullName evidence="11 12">Diheme cytochrome c NapB</fullName>
    </alternativeName>
</protein>
<dbReference type="RefSeq" id="WP_378115159.1">
    <property type="nucleotide sequence ID" value="NZ_JBHRTF010000001.1"/>
</dbReference>